<evidence type="ECO:0000313" key="2">
    <source>
        <dbReference type="Proteomes" id="UP000218231"/>
    </source>
</evidence>
<keyword evidence="2" id="KW-1185">Reference proteome</keyword>
<protein>
    <submittedName>
        <fullName evidence="1">Uncharacterized protein</fullName>
    </submittedName>
</protein>
<dbReference type="Proteomes" id="UP000218231">
    <property type="component" value="Unassembled WGS sequence"/>
</dbReference>
<gene>
    <name evidence="1" type="ORF">WR25_10466</name>
</gene>
<accession>A0A2A2M721</accession>
<dbReference type="EMBL" id="LIAE01003136">
    <property type="protein sequence ID" value="PAV93887.1"/>
    <property type="molecule type" value="Genomic_DNA"/>
</dbReference>
<proteinExistence type="predicted"/>
<sequence>MNEPVADLGAPSLCGAAAGCWPCGSALSPSQGLDAASPSATISCSRRISCSAGLRRNGRRDPSELIKASKRILNAAGRSITGN</sequence>
<reference evidence="1 2" key="1">
    <citation type="journal article" date="2017" name="Curr. Biol.">
        <title>Genome architecture and evolution of a unichromosomal asexual nematode.</title>
        <authorList>
            <person name="Fradin H."/>
            <person name="Zegar C."/>
            <person name="Gutwein M."/>
            <person name="Lucas J."/>
            <person name="Kovtun M."/>
            <person name="Corcoran D."/>
            <person name="Baugh L.R."/>
            <person name="Kiontke K."/>
            <person name="Gunsalus K."/>
            <person name="Fitch D.H."/>
            <person name="Piano F."/>
        </authorList>
    </citation>
    <scope>NUCLEOTIDE SEQUENCE [LARGE SCALE GENOMIC DNA]</scope>
    <source>
        <strain evidence="1">PF1309</strain>
    </source>
</reference>
<comment type="caution">
    <text evidence="1">The sequence shown here is derived from an EMBL/GenBank/DDBJ whole genome shotgun (WGS) entry which is preliminary data.</text>
</comment>
<organism evidence="1 2">
    <name type="scientific">Diploscapter pachys</name>
    <dbReference type="NCBI Taxonomy" id="2018661"/>
    <lineage>
        <taxon>Eukaryota</taxon>
        <taxon>Metazoa</taxon>
        <taxon>Ecdysozoa</taxon>
        <taxon>Nematoda</taxon>
        <taxon>Chromadorea</taxon>
        <taxon>Rhabditida</taxon>
        <taxon>Rhabditina</taxon>
        <taxon>Rhabditomorpha</taxon>
        <taxon>Rhabditoidea</taxon>
        <taxon>Rhabditidae</taxon>
        <taxon>Diploscapter</taxon>
    </lineage>
</organism>
<dbReference type="AlphaFoldDB" id="A0A2A2M721"/>
<evidence type="ECO:0000313" key="1">
    <source>
        <dbReference type="EMBL" id="PAV93887.1"/>
    </source>
</evidence>
<name>A0A2A2M721_9BILA</name>